<keyword evidence="2" id="KW-0732">Signal</keyword>
<accession>Q17FJ7</accession>
<protein>
    <submittedName>
        <fullName evidence="3">AAEL003376-PA</fullName>
    </submittedName>
</protein>
<reference evidence="3" key="2">
    <citation type="journal article" date="2007" name="Science">
        <title>Genome sequence of Aedes aegypti, a major arbovirus vector.</title>
        <authorList>
            <person name="Nene V."/>
            <person name="Wortman J.R."/>
            <person name="Lawson D."/>
            <person name="Haas B."/>
            <person name="Kodira C."/>
            <person name="Tu Z.J."/>
            <person name="Loftus B."/>
            <person name="Xi Z."/>
            <person name="Megy K."/>
            <person name="Grabherr M."/>
            <person name="Ren Q."/>
            <person name="Zdobnov E.M."/>
            <person name="Lobo N.F."/>
            <person name="Campbell K.S."/>
            <person name="Brown S.E."/>
            <person name="Bonaldo M.F."/>
            <person name="Zhu J."/>
            <person name="Sinkins S.P."/>
            <person name="Hogenkamp D.G."/>
            <person name="Amedeo P."/>
            <person name="Arensburger P."/>
            <person name="Atkinson P.W."/>
            <person name="Bidwell S."/>
            <person name="Biedler J."/>
            <person name="Birney E."/>
            <person name="Bruggner R.V."/>
            <person name="Costas J."/>
            <person name="Coy M.R."/>
            <person name="Crabtree J."/>
            <person name="Crawford M."/>
            <person name="Debruyn B."/>
            <person name="Decaprio D."/>
            <person name="Eiglmeier K."/>
            <person name="Eisenstadt E."/>
            <person name="El-Dorry H."/>
            <person name="Gelbart W.M."/>
            <person name="Gomes S.L."/>
            <person name="Hammond M."/>
            <person name="Hannick L.I."/>
            <person name="Hogan J.R."/>
            <person name="Holmes M.H."/>
            <person name="Jaffe D."/>
            <person name="Johnston J.S."/>
            <person name="Kennedy R.C."/>
            <person name="Koo H."/>
            <person name="Kravitz S."/>
            <person name="Kriventseva E.V."/>
            <person name="Kulp D."/>
            <person name="Labutti K."/>
            <person name="Lee E."/>
            <person name="Li S."/>
            <person name="Lovin D.D."/>
            <person name="Mao C."/>
            <person name="Mauceli E."/>
            <person name="Menck C.F."/>
            <person name="Miller J.R."/>
            <person name="Montgomery P."/>
            <person name="Mori A."/>
            <person name="Nascimento A.L."/>
            <person name="Naveira H.F."/>
            <person name="Nusbaum C."/>
            <person name="O'leary S."/>
            <person name="Orvis J."/>
            <person name="Pertea M."/>
            <person name="Quesneville H."/>
            <person name="Reidenbach K.R."/>
            <person name="Rogers Y.H."/>
            <person name="Roth C.W."/>
            <person name="Schneider J.R."/>
            <person name="Schatz M."/>
            <person name="Shumway M."/>
            <person name="Stanke M."/>
            <person name="Stinson E.O."/>
            <person name="Tubio J.M."/>
            <person name="Vanzee J.P."/>
            <person name="Verjovski-Almeida S."/>
            <person name="Werner D."/>
            <person name="White O."/>
            <person name="Wyder S."/>
            <person name="Zeng Q."/>
            <person name="Zhao Q."/>
            <person name="Zhao Y."/>
            <person name="Hill C.A."/>
            <person name="Raikhel A.S."/>
            <person name="Soares M.B."/>
            <person name="Knudson D.L."/>
            <person name="Lee N.H."/>
            <person name="Galagan J."/>
            <person name="Salzberg S.L."/>
            <person name="Paulsen I.T."/>
            <person name="Dimopoulos G."/>
            <person name="Collins F.H."/>
            <person name="Birren B."/>
            <person name="Fraser-Liggett C.M."/>
            <person name="Severson D.W."/>
        </authorList>
    </citation>
    <scope>NUCLEOTIDE SEQUENCE [LARGE SCALE GENOMIC DNA]</scope>
    <source>
        <strain evidence="3">Liverpool</strain>
    </source>
</reference>
<keyword evidence="1" id="KW-0812">Transmembrane</keyword>
<keyword evidence="1" id="KW-1133">Transmembrane helix</keyword>
<feature type="transmembrane region" description="Helical" evidence="1">
    <location>
        <begin position="121"/>
        <end position="138"/>
    </location>
</feature>
<reference evidence="3" key="1">
    <citation type="submission" date="2005-10" db="EMBL/GenBank/DDBJ databases">
        <authorList>
            <person name="Loftus B.J."/>
            <person name="Nene V.M."/>
            <person name="Hannick L.I."/>
            <person name="Bidwell S."/>
            <person name="Haas B."/>
            <person name="Amedeo P."/>
            <person name="Orvis J."/>
            <person name="Wortman J.R."/>
            <person name="White O.R."/>
            <person name="Salzberg S."/>
            <person name="Shumway M."/>
            <person name="Koo H."/>
            <person name="Zhao Y."/>
            <person name="Holmes M."/>
            <person name="Miller J."/>
            <person name="Schatz M."/>
            <person name="Pop M."/>
            <person name="Pai G."/>
            <person name="Utterback T."/>
            <person name="Rogers Y.-H."/>
            <person name="Kravitz S."/>
            <person name="Fraser C.M."/>
        </authorList>
    </citation>
    <scope>NUCLEOTIDE SEQUENCE</scope>
    <source>
        <strain evidence="3">Liverpool</strain>
    </source>
</reference>
<dbReference type="Proteomes" id="UP000682892">
    <property type="component" value="Chromosome 3"/>
</dbReference>
<name>Q17FJ7_AEDAE</name>
<dbReference type="EMBL" id="CH477270">
    <property type="protein sequence ID" value="EAT45345.1"/>
    <property type="molecule type" value="Genomic_DNA"/>
</dbReference>
<keyword evidence="1" id="KW-0472">Membrane</keyword>
<feature type="transmembrane region" description="Helical" evidence="1">
    <location>
        <begin position="96"/>
        <end position="115"/>
    </location>
</feature>
<evidence type="ECO:0000313" key="4">
    <source>
        <dbReference type="Proteomes" id="UP000682892"/>
    </source>
</evidence>
<feature type="signal peptide" evidence="2">
    <location>
        <begin position="1"/>
        <end position="26"/>
    </location>
</feature>
<sequence>MARHAVRIAGLLPGPLFLLLVGPCRSVALPLPASTLPIGFRLFPPSFLQDFLVVPVGILRRFRSQLNGQGNLGFELRFPVQSGDAVVDDFLPGSAYIEHLWVLFFGLSFPASGFGKDIVDVFLFRLLVGFIAGFRFWLDEFRPVRFCFLRFEHRYLEVILLGSFPHQRGFGLNRYKVRGGHFKDCSTQELG</sequence>
<gene>
    <name evidence="3" type="ORF">AaeL_AAEL003376</name>
</gene>
<dbReference type="HOGENOM" id="CLU_1422516_0_0_1"/>
<organism evidence="3 4">
    <name type="scientific">Aedes aegypti</name>
    <name type="common">Yellowfever mosquito</name>
    <name type="synonym">Culex aegypti</name>
    <dbReference type="NCBI Taxonomy" id="7159"/>
    <lineage>
        <taxon>Eukaryota</taxon>
        <taxon>Metazoa</taxon>
        <taxon>Ecdysozoa</taxon>
        <taxon>Arthropoda</taxon>
        <taxon>Hexapoda</taxon>
        <taxon>Insecta</taxon>
        <taxon>Pterygota</taxon>
        <taxon>Neoptera</taxon>
        <taxon>Endopterygota</taxon>
        <taxon>Diptera</taxon>
        <taxon>Nematocera</taxon>
        <taxon>Culicoidea</taxon>
        <taxon>Culicidae</taxon>
        <taxon>Culicinae</taxon>
        <taxon>Aedini</taxon>
        <taxon>Aedes</taxon>
        <taxon>Stegomyia</taxon>
    </lineage>
</organism>
<evidence type="ECO:0000256" key="2">
    <source>
        <dbReference type="SAM" id="SignalP"/>
    </source>
</evidence>
<proteinExistence type="predicted"/>
<feature type="chain" id="PRO_5014307972" evidence="2">
    <location>
        <begin position="27"/>
        <end position="191"/>
    </location>
</feature>
<dbReference type="PaxDb" id="7159-AAEL003376-PA"/>
<dbReference type="AlphaFoldDB" id="Q17FJ7"/>
<reference evidence="3" key="3">
    <citation type="submission" date="2012-09" db="EMBL/GenBank/DDBJ databases">
        <authorList>
            <consortium name="VectorBase"/>
        </authorList>
    </citation>
    <scope>NUCLEOTIDE SEQUENCE</scope>
    <source>
        <strain evidence="3">Liverpool</strain>
    </source>
</reference>
<evidence type="ECO:0000313" key="3">
    <source>
        <dbReference type="EMBL" id="EAT45345.1"/>
    </source>
</evidence>
<evidence type="ECO:0000256" key="1">
    <source>
        <dbReference type="SAM" id="Phobius"/>
    </source>
</evidence>